<dbReference type="Pfam" id="PF05866">
    <property type="entry name" value="RusA"/>
    <property type="match status" value="1"/>
</dbReference>
<dbReference type="GO" id="GO:0006281">
    <property type="term" value="P:DNA repair"/>
    <property type="evidence" value="ECO:0007669"/>
    <property type="project" value="InterPro"/>
</dbReference>
<name>A0A8S5PN05_9CAUD</name>
<dbReference type="EMBL" id="BK015472">
    <property type="protein sequence ID" value="DAE08543.1"/>
    <property type="molecule type" value="Genomic_DNA"/>
</dbReference>
<dbReference type="InterPro" id="IPR036614">
    <property type="entry name" value="RusA-like_sf"/>
</dbReference>
<proteinExistence type="predicted"/>
<dbReference type="SUPFAM" id="SSF103084">
    <property type="entry name" value="Holliday junction resolvase RusA"/>
    <property type="match status" value="1"/>
</dbReference>
<organism evidence="1">
    <name type="scientific">Myoviridae sp. ctwwN25</name>
    <dbReference type="NCBI Taxonomy" id="2825209"/>
    <lineage>
        <taxon>Viruses</taxon>
        <taxon>Duplodnaviria</taxon>
        <taxon>Heunggongvirae</taxon>
        <taxon>Uroviricota</taxon>
        <taxon>Caudoviricetes</taxon>
    </lineage>
</organism>
<dbReference type="InterPro" id="IPR008822">
    <property type="entry name" value="Endonuclease_RusA-like"/>
</dbReference>
<dbReference type="Gene3D" id="3.30.1330.70">
    <property type="entry name" value="Holliday junction resolvase RusA"/>
    <property type="match status" value="1"/>
</dbReference>
<accession>A0A8S5PN05</accession>
<dbReference type="GO" id="GO:0000287">
    <property type="term" value="F:magnesium ion binding"/>
    <property type="evidence" value="ECO:0007669"/>
    <property type="project" value="InterPro"/>
</dbReference>
<protein>
    <submittedName>
        <fullName evidence="1">Endodeoxyribonuclease RusA</fullName>
    </submittedName>
</protein>
<dbReference type="GO" id="GO:0006310">
    <property type="term" value="P:DNA recombination"/>
    <property type="evidence" value="ECO:0007669"/>
    <property type="project" value="InterPro"/>
</dbReference>
<evidence type="ECO:0000313" key="1">
    <source>
        <dbReference type="EMBL" id="DAE08543.1"/>
    </source>
</evidence>
<reference evidence="1" key="1">
    <citation type="journal article" date="2021" name="Proc. Natl. Acad. Sci. U.S.A.">
        <title>A Catalog of Tens of Thousands of Viruses from Human Metagenomes Reveals Hidden Associations with Chronic Diseases.</title>
        <authorList>
            <person name="Tisza M.J."/>
            <person name="Buck C.B."/>
        </authorList>
    </citation>
    <scope>NUCLEOTIDE SEQUENCE</scope>
    <source>
        <strain evidence="1">CtwwN25</strain>
    </source>
</reference>
<sequence>MKRKTRKVKAEEYEKKYSHIPIDYKERLNWLYDTLKINERQAYDILLQRDMMINSLRYYDALIMLFEVPEGSPRPRFRLVNRANLSNMAMANPSFVHVYSLTGHEDNVFMKRLMEREDFNALDSMICTPCSIDICAYFKTPSYFNKNETILAEIGLERPISKPDWDNLGKKYSDMFNANVWLDDTLVIDGSIHRYYSVLPRIEIRLRYLNMVYNNHQYRSIINRSDYKEEYGVQYFKK</sequence>